<dbReference type="Pfam" id="PF13968">
    <property type="entry name" value="DUF4220"/>
    <property type="match status" value="1"/>
</dbReference>
<dbReference type="EMBL" id="BPVZ01000119">
    <property type="protein sequence ID" value="GKV36920.1"/>
    <property type="molecule type" value="Genomic_DNA"/>
</dbReference>
<dbReference type="InterPro" id="IPR007658">
    <property type="entry name" value="DUF594"/>
</dbReference>
<dbReference type="Proteomes" id="UP001054252">
    <property type="component" value="Unassembled WGS sequence"/>
</dbReference>
<feature type="transmembrane region" description="Helical" evidence="1">
    <location>
        <begin position="149"/>
        <end position="173"/>
    </location>
</feature>
<comment type="caution">
    <text evidence="3">The sequence shown here is derived from an EMBL/GenBank/DDBJ whole genome shotgun (WGS) entry which is preliminary data.</text>
</comment>
<keyword evidence="1" id="KW-0812">Transmembrane</keyword>
<keyword evidence="4" id="KW-1185">Reference proteome</keyword>
<dbReference type="InterPro" id="IPR025315">
    <property type="entry name" value="DUF4220"/>
</dbReference>
<evidence type="ECO:0000259" key="2">
    <source>
        <dbReference type="Pfam" id="PF13968"/>
    </source>
</evidence>
<evidence type="ECO:0000313" key="3">
    <source>
        <dbReference type="EMBL" id="GKV36920.1"/>
    </source>
</evidence>
<protein>
    <recommendedName>
        <fullName evidence="2">DUF4220 domain-containing protein</fullName>
    </recommendedName>
</protein>
<feature type="transmembrane region" description="Helical" evidence="1">
    <location>
        <begin position="116"/>
        <end position="137"/>
    </location>
</feature>
<evidence type="ECO:0000256" key="1">
    <source>
        <dbReference type="SAM" id="Phobius"/>
    </source>
</evidence>
<dbReference type="PANTHER" id="PTHR31325">
    <property type="entry name" value="OS01G0798800 PROTEIN-RELATED"/>
    <property type="match status" value="1"/>
</dbReference>
<sequence length="545" mass="63629">MDSSPTEGSNMEKLDLEEHLKRKNVIEEGKYIHRAFLVYKIYKPLFSDLKLRIHKKLRKIFIIPSLTLEDVSMRRPLRTVGNAFVENAFKMIHTELGFLYDVLFTKTTILQSVVGIILRSICFLSTFAALVAFSMVVGKSDYHRLDISITYLLLGGAIFLDIYSAMSHAFSYWTLYWLTIPSKWVDKLVGRSIVSWLVVRRAGKKEMISMAQHSLIDYCIKAQESCWTRILRVLDNEGILEKFWWTSWKPVNLDLKKFIYLHLQGKFERYRSERKTDNGTIENKVCDVFDHKLLSDILKERGDHTLQRYRTLLEVEFKWSTTEIEFGHSILVWHIATYLLFNDDKKGDSGSVPGSNCQISMLLSDYMMYLLLVRPQMLPKGIGEVRIRDTRDQIIRFFNRKKSLTPNDATSALLGIKTDETGIQEFSRSKSVMFEGCKLAFMLQEFEGEWEGDLEKKWQRNPEKKWKMMAEVWMEMLTFAANRCEWKEHATHLRNGGELLTHIALLMAHLGLTEHIQVVESGRFTSDPHLDWNWDQLSDLANYLA</sequence>
<proteinExistence type="predicted"/>
<dbReference type="AlphaFoldDB" id="A0AAV5LHQ9"/>
<evidence type="ECO:0000313" key="4">
    <source>
        <dbReference type="Proteomes" id="UP001054252"/>
    </source>
</evidence>
<name>A0AAV5LHQ9_9ROSI</name>
<reference evidence="3 4" key="1">
    <citation type="journal article" date="2021" name="Commun. Biol.">
        <title>The genome of Shorea leprosula (Dipterocarpaceae) highlights the ecological relevance of drought in aseasonal tropical rainforests.</title>
        <authorList>
            <person name="Ng K.K.S."/>
            <person name="Kobayashi M.J."/>
            <person name="Fawcett J.A."/>
            <person name="Hatakeyama M."/>
            <person name="Paape T."/>
            <person name="Ng C.H."/>
            <person name="Ang C.C."/>
            <person name="Tnah L.H."/>
            <person name="Lee C.T."/>
            <person name="Nishiyama T."/>
            <person name="Sese J."/>
            <person name="O'Brien M.J."/>
            <person name="Copetti D."/>
            <person name="Mohd Noor M.I."/>
            <person name="Ong R.C."/>
            <person name="Putra M."/>
            <person name="Sireger I.Z."/>
            <person name="Indrioko S."/>
            <person name="Kosugi Y."/>
            <person name="Izuno A."/>
            <person name="Isagi Y."/>
            <person name="Lee S.L."/>
            <person name="Shimizu K.K."/>
        </authorList>
    </citation>
    <scope>NUCLEOTIDE SEQUENCE [LARGE SCALE GENOMIC DNA]</scope>
    <source>
        <strain evidence="3">214</strain>
    </source>
</reference>
<accession>A0AAV5LHQ9</accession>
<dbReference type="Pfam" id="PF04578">
    <property type="entry name" value="DUF594"/>
    <property type="match status" value="1"/>
</dbReference>
<organism evidence="3 4">
    <name type="scientific">Rubroshorea leprosula</name>
    <dbReference type="NCBI Taxonomy" id="152421"/>
    <lineage>
        <taxon>Eukaryota</taxon>
        <taxon>Viridiplantae</taxon>
        <taxon>Streptophyta</taxon>
        <taxon>Embryophyta</taxon>
        <taxon>Tracheophyta</taxon>
        <taxon>Spermatophyta</taxon>
        <taxon>Magnoliopsida</taxon>
        <taxon>eudicotyledons</taxon>
        <taxon>Gunneridae</taxon>
        <taxon>Pentapetalae</taxon>
        <taxon>rosids</taxon>
        <taxon>malvids</taxon>
        <taxon>Malvales</taxon>
        <taxon>Dipterocarpaceae</taxon>
        <taxon>Rubroshorea</taxon>
    </lineage>
</organism>
<keyword evidence="1" id="KW-1133">Transmembrane helix</keyword>
<keyword evidence="1" id="KW-0472">Membrane</keyword>
<gene>
    <name evidence="3" type="ORF">SLEP1_g45004</name>
</gene>
<feature type="domain" description="DUF4220" evidence="2">
    <location>
        <begin position="18"/>
        <end position="218"/>
    </location>
</feature>